<comment type="similarity">
    <text evidence="4">Belongs to the class I-like SAM-binding methyltransferase superfamily. Cation-dependent O-methyltransferase family.</text>
</comment>
<feature type="binding site" evidence="4">
    <location>
        <position position="131"/>
    </location>
    <ligand>
        <name>Mg(2+)</name>
        <dbReference type="ChEBI" id="CHEBI:18420"/>
    </ligand>
</feature>
<dbReference type="GO" id="GO:0000287">
    <property type="term" value="F:magnesium ion binding"/>
    <property type="evidence" value="ECO:0007669"/>
    <property type="project" value="UniProtKB-UniRule"/>
</dbReference>
<dbReference type="InterPro" id="IPR050362">
    <property type="entry name" value="Cation-dep_OMT"/>
</dbReference>
<dbReference type="SUPFAM" id="SSF53335">
    <property type="entry name" value="S-adenosyl-L-methionine-dependent methyltransferases"/>
    <property type="match status" value="1"/>
</dbReference>
<evidence type="ECO:0000313" key="6">
    <source>
        <dbReference type="Proteomes" id="UP000242662"/>
    </source>
</evidence>
<dbReference type="EC" id="2.1.1.-" evidence="4"/>
<evidence type="ECO:0000256" key="4">
    <source>
        <dbReference type="HAMAP-Rule" id="MF_02217"/>
    </source>
</evidence>
<evidence type="ECO:0000256" key="1">
    <source>
        <dbReference type="ARBA" id="ARBA00022603"/>
    </source>
</evidence>
<keyword evidence="4" id="KW-0819">tRNA processing</keyword>
<dbReference type="PANTHER" id="PTHR10509:SF14">
    <property type="entry name" value="CAFFEOYL-COA O-METHYLTRANSFERASE 3-RELATED"/>
    <property type="match status" value="1"/>
</dbReference>
<dbReference type="GO" id="GO:0008171">
    <property type="term" value="F:O-methyltransferase activity"/>
    <property type="evidence" value="ECO:0007669"/>
    <property type="project" value="InterPro"/>
</dbReference>
<dbReference type="GO" id="GO:0008757">
    <property type="term" value="F:S-adenosylmethionine-dependent methyltransferase activity"/>
    <property type="evidence" value="ECO:0007669"/>
    <property type="project" value="TreeGrafter"/>
</dbReference>
<feature type="binding site" evidence="4">
    <location>
        <position position="157"/>
    </location>
    <ligand>
        <name>Mg(2+)</name>
        <dbReference type="ChEBI" id="CHEBI:18420"/>
    </ligand>
</feature>
<name>A0A1G6JKG9_9BACI</name>
<comment type="function">
    <text evidence="4">Catalyzes the methylation of 5-hydroxyuridine (ho5U) to form 5-methoxyuridine (mo5U) at position 34 in tRNAs.</text>
</comment>
<dbReference type="HAMAP" id="MF_02217">
    <property type="entry name" value="TrmR_methyltr"/>
    <property type="match status" value="1"/>
</dbReference>
<keyword evidence="4" id="KW-0460">Magnesium</keyword>
<feature type="binding site" evidence="4">
    <location>
        <position position="83"/>
    </location>
    <ligand>
        <name>S-adenosyl-L-methionine</name>
        <dbReference type="ChEBI" id="CHEBI:59789"/>
    </ligand>
</feature>
<dbReference type="PANTHER" id="PTHR10509">
    <property type="entry name" value="O-METHYLTRANSFERASE-RELATED"/>
    <property type="match status" value="1"/>
</dbReference>
<dbReference type="STRING" id="1464122.SAMN05421737_10616"/>
<sequence>MINNRVKGYVESWIPDRVPLLQEMERVAKVENVPIMELISLEMMLSHLLLQQPKRILEIGTAIGYSAIRMALAIPSAHIVTIERDPVRFAQAEGFVTEAKLQDRITLIHADATEAVNQVVHFQPFDVLFIDAAKGQYRTFFEQYEPFVKAGGVIWSDNVLFRGLVAVADEEISEKRLRPLVKKIRHYNEWLMKHPTYETRVYPIGDGVACSVKKL</sequence>
<dbReference type="Proteomes" id="UP000242662">
    <property type="component" value="Unassembled WGS sequence"/>
</dbReference>
<accession>A0A1G6JKG9</accession>
<dbReference type="Pfam" id="PF01596">
    <property type="entry name" value="Methyltransf_3"/>
    <property type="match status" value="1"/>
</dbReference>
<keyword evidence="3 4" id="KW-0949">S-adenosyl-L-methionine</keyword>
<dbReference type="Gene3D" id="3.40.50.150">
    <property type="entry name" value="Vaccinia Virus protein VP39"/>
    <property type="match status" value="1"/>
</dbReference>
<feature type="binding site" evidence="4">
    <location>
        <position position="66"/>
    </location>
    <ligand>
        <name>S-adenosyl-L-methionine</name>
        <dbReference type="ChEBI" id="CHEBI:59789"/>
    </ligand>
</feature>
<dbReference type="GO" id="GO:0016300">
    <property type="term" value="F:tRNA (uridine) methyltransferase activity"/>
    <property type="evidence" value="ECO:0007669"/>
    <property type="project" value="UniProtKB-UniRule"/>
</dbReference>
<dbReference type="RefSeq" id="WP_090775644.1">
    <property type="nucleotide sequence ID" value="NZ_FMYM01000006.1"/>
</dbReference>
<comment type="subunit">
    <text evidence="4">Homodimer.</text>
</comment>
<dbReference type="GO" id="GO:0030488">
    <property type="term" value="P:tRNA methylation"/>
    <property type="evidence" value="ECO:0007669"/>
    <property type="project" value="UniProtKB-UniRule"/>
</dbReference>
<proteinExistence type="inferred from homology"/>
<organism evidence="5 6">
    <name type="scientific">Shouchella lonarensis</name>
    <dbReference type="NCBI Taxonomy" id="1464122"/>
    <lineage>
        <taxon>Bacteria</taxon>
        <taxon>Bacillati</taxon>
        <taxon>Bacillota</taxon>
        <taxon>Bacilli</taxon>
        <taxon>Bacillales</taxon>
        <taxon>Bacillaceae</taxon>
        <taxon>Shouchella</taxon>
    </lineage>
</organism>
<keyword evidence="6" id="KW-1185">Reference proteome</keyword>
<dbReference type="PROSITE" id="PS51682">
    <property type="entry name" value="SAM_OMT_I"/>
    <property type="match status" value="1"/>
</dbReference>
<dbReference type="CDD" id="cd02440">
    <property type="entry name" value="AdoMet_MTases"/>
    <property type="match status" value="1"/>
</dbReference>
<evidence type="ECO:0000256" key="3">
    <source>
        <dbReference type="ARBA" id="ARBA00022691"/>
    </source>
</evidence>
<feature type="binding site" evidence="4">
    <location>
        <position position="131"/>
    </location>
    <ligand>
        <name>S-adenosyl-L-methionine</name>
        <dbReference type="ChEBI" id="CHEBI:59789"/>
    </ligand>
</feature>
<dbReference type="OrthoDB" id="9799672at2"/>
<keyword evidence="4" id="KW-0479">Metal-binding</keyword>
<gene>
    <name evidence="4" type="primary">trmR</name>
    <name evidence="5" type="ORF">SAMN05421737_10616</name>
</gene>
<dbReference type="InterPro" id="IPR002935">
    <property type="entry name" value="SAM_O-MeTrfase"/>
</dbReference>
<dbReference type="InterPro" id="IPR043675">
    <property type="entry name" value="TrmR_methyltr"/>
</dbReference>
<feature type="binding site" evidence="4">
    <location>
        <begin position="111"/>
        <end position="112"/>
    </location>
    <ligand>
        <name>S-adenosyl-L-methionine</name>
        <dbReference type="ChEBI" id="CHEBI:59789"/>
    </ligand>
</feature>
<protein>
    <recommendedName>
        <fullName evidence="4">tRNA 5-hydroxyuridine methyltransferase</fullName>
        <ecNumber evidence="4">2.1.1.-</ecNumber>
    </recommendedName>
    <alternativeName>
        <fullName evidence="4">ho5U methyltransferase</fullName>
    </alternativeName>
</protein>
<feature type="binding site" evidence="4">
    <location>
        <position position="36"/>
    </location>
    <ligand>
        <name>S-adenosyl-L-methionine</name>
        <dbReference type="ChEBI" id="CHEBI:59789"/>
    </ligand>
</feature>
<feature type="binding site" evidence="4">
    <location>
        <position position="158"/>
    </location>
    <ligand>
        <name>Mg(2+)</name>
        <dbReference type="ChEBI" id="CHEBI:18420"/>
    </ligand>
</feature>
<dbReference type="AlphaFoldDB" id="A0A1G6JKG9"/>
<comment type="catalytic activity">
    <reaction evidence="4">
        <text>5-hydroxyuridine(34) in tRNA + S-adenosyl-L-methionine = 5-methoxyuridine(34) in tRNA + S-adenosyl-L-homocysteine + H(+)</text>
        <dbReference type="Rhea" id="RHEA:60524"/>
        <dbReference type="Rhea" id="RHEA-COMP:13381"/>
        <dbReference type="Rhea" id="RHEA-COMP:15591"/>
        <dbReference type="ChEBI" id="CHEBI:15378"/>
        <dbReference type="ChEBI" id="CHEBI:57856"/>
        <dbReference type="ChEBI" id="CHEBI:59789"/>
        <dbReference type="ChEBI" id="CHEBI:136877"/>
        <dbReference type="ChEBI" id="CHEBI:143860"/>
    </reaction>
</comment>
<evidence type="ECO:0000313" key="5">
    <source>
        <dbReference type="EMBL" id="SDC19161.1"/>
    </source>
</evidence>
<reference evidence="6" key="1">
    <citation type="submission" date="2016-09" db="EMBL/GenBank/DDBJ databases">
        <authorList>
            <person name="Varghese N."/>
            <person name="Submissions S."/>
        </authorList>
    </citation>
    <scope>NUCLEOTIDE SEQUENCE [LARGE SCALE GENOMIC DNA]</scope>
    <source>
        <strain evidence="6">25nlg</strain>
    </source>
</reference>
<keyword evidence="1 4" id="KW-0489">Methyltransferase</keyword>
<dbReference type="InterPro" id="IPR029063">
    <property type="entry name" value="SAM-dependent_MTases_sf"/>
</dbReference>
<keyword evidence="2 4" id="KW-0808">Transferase</keyword>
<evidence type="ECO:0000256" key="2">
    <source>
        <dbReference type="ARBA" id="ARBA00022679"/>
    </source>
</evidence>
<dbReference type="EMBL" id="FMYM01000006">
    <property type="protein sequence ID" value="SDC19161.1"/>
    <property type="molecule type" value="Genomic_DNA"/>
</dbReference>